<name>A0ABS7KSY8_9BACL</name>
<evidence type="ECO:0000313" key="3">
    <source>
        <dbReference type="Proteomes" id="UP000706031"/>
    </source>
</evidence>
<evidence type="ECO:0000259" key="1">
    <source>
        <dbReference type="PROSITE" id="PS50075"/>
    </source>
</evidence>
<dbReference type="Pfam" id="PF00550">
    <property type="entry name" value="PP-binding"/>
    <property type="match status" value="1"/>
</dbReference>
<dbReference type="RefSeq" id="WP_221791717.1">
    <property type="nucleotide sequence ID" value="NZ_JACLIC010000061.1"/>
</dbReference>
<dbReference type="Proteomes" id="UP000706031">
    <property type="component" value="Unassembled WGS sequence"/>
</dbReference>
<feature type="domain" description="Carrier" evidence="1">
    <location>
        <begin position="1"/>
        <end position="77"/>
    </location>
</feature>
<comment type="caution">
    <text evidence="2">The sequence shown here is derived from an EMBL/GenBank/DDBJ whole genome shotgun (WGS) entry which is preliminary data.</text>
</comment>
<organism evidence="2 3">
    <name type="scientific">Paenibacillus cucumis</name>
    <name type="common">ex Kampfer et al. 2016</name>
    <dbReference type="NCBI Taxonomy" id="1776858"/>
    <lineage>
        <taxon>Bacteria</taxon>
        <taxon>Bacillati</taxon>
        <taxon>Bacillota</taxon>
        <taxon>Bacilli</taxon>
        <taxon>Bacillales</taxon>
        <taxon>Paenibacillaceae</taxon>
        <taxon>Paenibacillus</taxon>
    </lineage>
</organism>
<gene>
    <name evidence="2" type="ORF">H7T88_28245</name>
</gene>
<dbReference type="SUPFAM" id="SSF47336">
    <property type="entry name" value="ACP-like"/>
    <property type="match status" value="1"/>
</dbReference>
<dbReference type="EMBL" id="JACLIC010000061">
    <property type="protein sequence ID" value="MBY0207126.1"/>
    <property type="molecule type" value="Genomic_DNA"/>
</dbReference>
<keyword evidence="3" id="KW-1185">Reference proteome</keyword>
<dbReference type="InterPro" id="IPR009081">
    <property type="entry name" value="PP-bd_ACP"/>
</dbReference>
<protein>
    <submittedName>
        <fullName evidence="2">Acyl carrier protein</fullName>
    </submittedName>
</protein>
<reference evidence="2 3" key="1">
    <citation type="submission" date="2020-08" db="EMBL/GenBank/DDBJ databases">
        <title>Fungal Genomes of the International Space Station.</title>
        <authorList>
            <person name="Seuylemezian A."/>
            <person name="Singh N.K."/>
            <person name="Wood J."/>
            <person name="Venkateswaran K."/>
        </authorList>
    </citation>
    <scope>NUCLEOTIDE SEQUENCE [LARGE SCALE GENOMIC DNA]</scope>
    <source>
        <strain evidence="2 3">S/N-304-OC-R4</strain>
    </source>
</reference>
<sequence>MDEIKSKIKVFLTRYFRNCELTDDDDIFEQGFVNSLFAMQLVMFIEKEFAITIEIQDMDLSNFRTINQMVSLIQKKTTN</sequence>
<dbReference type="Gene3D" id="1.10.1200.10">
    <property type="entry name" value="ACP-like"/>
    <property type="match status" value="1"/>
</dbReference>
<proteinExistence type="predicted"/>
<dbReference type="PROSITE" id="PS50075">
    <property type="entry name" value="CARRIER"/>
    <property type="match status" value="1"/>
</dbReference>
<evidence type="ECO:0000313" key="2">
    <source>
        <dbReference type="EMBL" id="MBY0207126.1"/>
    </source>
</evidence>
<accession>A0ABS7KSY8</accession>
<dbReference type="InterPro" id="IPR036736">
    <property type="entry name" value="ACP-like_sf"/>
</dbReference>